<evidence type="ECO:0000256" key="1">
    <source>
        <dbReference type="ARBA" id="ARBA00004651"/>
    </source>
</evidence>
<dbReference type="EMBL" id="JACCFY010000001">
    <property type="protein sequence ID" value="NYJ78406.1"/>
    <property type="molecule type" value="Genomic_DNA"/>
</dbReference>
<gene>
    <name evidence="10" type="ORF">HNR09_001817</name>
</gene>
<dbReference type="InterPro" id="IPR050445">
    <property type="entry name" value="Bact_polysacc_biosynth/exp"/>
</dbReference>
<proteinExistence type="inferred from homology"/>
<keyword evidence="11" id="KW-1185">Reference proteome</keyword>
<dbReference type="GO" id="GO:0004713">
    <property type="term" value="F:protein tyrosine kinase activity"/>
    <property type="evidence" value="ECO:0007669"/>
    <property type="project" value="TreeGrafter"/>
</dbReference>
<dbReference type="SUPFAM" id="SSF52540">
    <property type="entry name" value="P-loop containing nucleoside triphosphate hydrolases"/>
    <property type="match status" value="1"/>
</dbReference>
<keyword evidence="6 8" id="KW-0472">Membrane</keyword>
<dbReference type="AlphaFoldDB" id="A0A7Z0GNL6"/>
<evidence type="ECO:0000259" key="9">
    <source>
        <dbReference type="Pfam" id="PF02706"/>
    </source>
</evidence>
<evidence type="ECO:0000256" key="2">
    <source>
        <dbReference type="ARBA" id="ARBA00006683"/>
    </source>
</evidence>
<dbReference type="InterPro" id="IPR027417">
    <property type="entry name" value="P-loop_NTPase"/>
</dbReference>
<evidence type="ECO:0000256" key="8">
    <source>
        <dbReference type="SAM" id="Phobius"/>
    </source>
</evidence>
<feature type="region of interest" description="Disordered" evidence="7">
    <location>
        <begin position="21"/>
        <end position="44"/>
    </location>
</feature>
<keyword evidence="3" id="KW-1003">Cell membrane</keyword>
<feature type="transmembrane region" description="Helical" evidence="8">
    <location>
        <begin position="62"/>
        <end position="84"/>
    </location>
</feature>
<protein>
    <submittedName>
        <fullName evidence="10">Capsular polysaccharide biosynthesis protein</fullName>
    </submittedName>
</protein>
<reference evidence="10 11" key="1">
    <citation type="submission" date="2020-07" db="EMBL/GenBank/DDBJ databases">
        <title>Sequencing the genomes of 1000 actinobacteria strains.</title>
        <authorList>
            <person name="Klenk H.-P."/>
        </authorList>
    </citation>
    <scope>NUCLEOTIDE SEQUENCE [LARGE SCALE GENOMIC DNA]</scope>
    <source>
        <strain evidence="10 11">DSM 15475</strain>
    </source>
</reference>
<dbReference type="PANTHER" id="PTHR32309:SF13">
    <property type="entry name" value="FERRIC ENTEROBACTIN TRANSPORT PROTEIN FEPE"/>
    <property type="match status" value="1"/>
</dbReference>
<evidence type="ECO:0000256" key="4">
    <source>
        <dbReference type="ARBA" id="ARBA00022692"/>
    </source>
</evidence>
<comment type="caution">
    <text evidence="10">The sequence shown here is derived from an EMBL/GenBank/DDBJ whole genome shotgun (WGS) entry which is preliminary data.</text>
</comment>
<dbReference type="Pfam" id="PF02706">
    <property type="entry name" value="Wzz"/>
    <property type="match status" value="1"/>
</dbReference>
<feature type="compositionally biased region" description="Basic residues" evidence="7">
    <location>
        <begin position="478"/>
        <end position="493"/>
    </location>
</feature>
<evidence type="ECO:0000313" key="10">
    <source>
        <dbReference type="EMBL" id="NYJ78406.1"/>
    </source>
</evidence>
<dbReference type="Gene3D" id="3.40.50.300">
    <property type="entry name" value="P-loop containing nucleotide triphosphate hydrolases"/>
    <property type="match status" value="1"/>
</dbReference>
<accession>A0A7Z0GNL6</accession>
<sequence>MSIASTSPAYADPHHGSRDEIFALGGRHAPGTGESPDPTIRHARQEESQMTVWDMLRVVRRYWRSACALFILGLLVGVTFFVLAPREYTSTARIYVTTATGDDLSQLQLGRSVSEQIVASYADLVGTAVVLEPVMQQVGAEEPLADFADSVDASVVEGTTLLEVSVRASTPEVSAARTEALTDSLVEFIGDLEEMQGAPQDLISVSIMQPAVIPEVPTSPQPLMVFGGALGGGAALGLGVAALRESLNRRVRDRHDVQVASSLPVLEMDLGADDGDTLTPAVRRILAPMQALRARSGGRGADGPAPVTLVASVDPEVLSAEVAERLARSAAEDGFRVLLIEASGGNAWAGSGFSRAAEVAVNGRAPMSQGRRRNAAAGIDVMSLDHPIGTLEDDLLHTRETLDRARAACDLVILSAAPVTADARGLGLAGDADATWLVVRAGHTLMDDLSGALDLLEGLTRSLAGTIVVGSRPPSSRAARRLGRRARSRRRRT</sequence>
<dbReference type="Proteomes" id="UP000535437">
    <property type="component" value="Unassembled WGS sequence"/>
</dbReference>
<dbReference type="RefSeq" id="WP_179541752.1">
    <property type="nucleotide sequence ID" value="NZ_BAAALL010000005.1"/>
</dbReference>
<organism evidence="10 11">
    <name type="scientific">Nesterenkonia xinjiangensis</name>
    <dbReference type="NCBI Taxonomy" id="225327"/>
    <lineage>
        <taxon>Bacteria</taxon>
        <taxon>Bacillati</taxon>
        <taxon>Actinomycetota</taxon>
        <taxon>Actinomycetes</taxon>
        <taxon>Micrococcales</taxon>
        <taxon>Micrococcaceae</taxon>
        <taxon>Nesterenkonia</taxon>
    </lineage>
</organism>
<evidence type="ECO:0000313" key="11">
    <source>
        <dbReference type="Proteomes" id="UP000535437"/>
    </source>
</evidence>
<keyword evidence="4 8" id="KW-0812">Transmembrane</keyword>
<dbReference type="PANTHER" id="PTHR32309">
    <property type="entry name" value="TYROSINE-PROTEIN KINASE"/>
    <property type="match status" value="1"/>
</dbReference>
<name>A0A7Z0GNL6_9MICC</name>
<feature type="region of interest" description="Disordered" evidence="7">
    <location>
        <begin position="470"/>
        <end position="493"/>
    </location>
</feature>
<dbReference type="GO" id="GO:0005886">
    <property type="term" value="C:plasma membrane"/>
    <property type="evidence" value="ECO:0007669"/>
    <property type="project" value="UniProtKB-SubCell"/>
</dbReference>
<evidence type="ECO:0000256" key="6">
    <source>
        <dbReference type="ARBA" id="ARBA00023136"/>
    </source>
</evidence>
<evidence type="ECO:0000256" key="5">
    <source>
        <dbReference type="ARBA" id="ARBA00022989"/>
    </source>
</evidence>
<evidence type="ECO:0000256" key="7">
    <source>
        <dbReference type="SAM" id="MobiDB-lite"/>
    </source>
</evidence>
<comment type="subcellular location">
    <subcellularLocation>
        <location evidence="1">Cell membrane</location>
        <topology evidence="1">Multi-pass membrane protein</topology>
    </subcellularLocation>
</comment>
<keyword evidence="5 8" id="KW-1133">Transmembrane helix</keyword>
<dbReference type="InterPro" id="IPR003856">
    <property type="entry name" value="LPS_length_determ_N"/>
</dbReference>
<evidence type="ECO:0000256" key="3">
    <source>
        <dbReference type="ARBA" id="ARBA00022475"/>
    </source>
</evidence>
<feature type="domain" description="Polysaccharide chain length determinant N-terminal" evidence="9">
    <location>
        <begin position="51"/>
        <end position="137"/>
    </location>
</feature>
<comment type="similarity">
    <text evidence="2">Belongs to the CpsC/CapA family.</text>
</comment>